<dbReference type="Proteomes" id="UP000316806">
    <property type="component" value="Chromosome"/>
</dbReference>
<dbReference type="GO" id="GO:0032259">
    <property type="term" value="P:methylation"/>
    <property type="evidence" value="ECO:0007669"/>
    <property type="project" value="UniProtKB-KW"/>
</dbReference>
<dbReference type="EMBL" id="CP040916">
    <property type="protein sequence ID" value="QDQ11124.1"/>
    <property type="molecule type" value="Genomic_DNA"/>
</dbReference>
<evidence type="ECO:0000313" key="2">
    <source>
        <dbReference type="Proteomes" id="UP000316806"/>
    </source>
</evidence>
<gene>
    <name evidence="1" type="ORF">FH965_11450</name>
</gene>
<proteinExistence type="predicted"/>
<name>A0A516R648_STRST</name>
<organism evidence="1 2">
    <name type="scientific">Streptomyces spectabilis</name>
    <dbReference type="NCBI Taxonomy" id="68270"/>
    <lineage>
        <taxon>Bacteria</taxon>
        <taxon>Bacillati</taxon>
        <taxon>Actinomycetota</taxon>
        <taxon>Actinomycetes</taxon>
        <taxon>Kitasatosporales</taxon>
        <taxon>Streptomycetaceae</taxon>
        <taxon>Streptomyces</taxon>
    </lineage>
</organism>
<dbReference type="CDD" id="cd02440">
    <property type="entry name" value="AdoMet_MTases"/>
    <property type="match status" value="1"/>
</dbReference>
<dbReference type="Pfam" id="PF13489">
    <property type="entry name" value="Methyltransf_23"/>
    <property type="match status" value="1"/>
</dbReference>
<evidence type="ECO:0000313" key="1">
    <source>
        <dbReference type="EMBL" id="QDQ11124.1"/>
    </source>
</evidence>
<protein>
    <submittedName>
        <fullName evidence="1">Class I SAM-dependent methyltransferase</fullName>
    </submittedName>
</protein>
<sequence>MPRLIPYVPFVSNRPVSYVRQQATDDPVERVLRARHSTRRHHATAHALARHLEPESWLDVGTGHGRLPAAAKDVLPYTAYDGTDTGDAVEGAREAGRIEEAHQGLLPDLADRLAERYDAVSMVHHLERVPDPEAELAAARTVLRPGGHLVIEAADPESRSARLLGPWWPAHARAPRERLLPIGRLRHTLDELGFTLVDVERRAPHLPLDLTGAAVLVADRWLPRAAGPRRACGWATAPLIVLAYALDQLLAPLLTRTGYGNTYRVIARRDSGA</sequence>
<dbReference type="AlphaFoldDB" id="A0A516R648"/>
<accession>A0A516R648</accession>
<dbReference type="SUPFAM" id="SSF53335">
    <property type="entry name" value="S-adenosyl-L-methionine-dependent methyltransferases"/>
    <property type="match status" value="1"/>
</dbReference>
<dbReference type="InterPro" id="IPR029063">
    <property type="entry name" value="SAM-dependent_MTases_sf"/>
</dbReference>
<dbReference type="Gene3D" id="3.40.50.150">
    <property type="entry name" value="Vaccinia Virus protein VP39"/>
    <property type="match status" value="1"/>
</dbReference>
<keyword evidence="1" id="KW-0808">Transferase</keyword>
<dbReference type="GO" id="GO:0008168">
    <property type="term" value="F:methyltransferase activity"/>
    <property type="evidence" value="ECO:0007669"/>
    <property type="project" value="UniProtKB-KW"/>
</dbReference>
<reference evidence="1 2" key="1">
    <citation type="journal article" date="2019" name="J. Ind. Microbiol. Biotechnol.">
        <title>The complete genomic sequence of Streptomyces spectabilis NRRL-2792 and identification of secondary metabolite biosynthetic gene clusters.</title>
        <authorList>
            <person name="Sinha A."/>
            <person name="Phillips-Salemka S."/>
            <person name="Niraula T.A."/>
            <person name="Short K.A."/>
            <person name="Niraula N.P."/>
        </authorList>
    </citation>
    <scope>NUCLEOTIDE SEQUENCE [LARGE SCALE GENOMIC DNA]</scope>
    <source>
        <strain evidence="1 2">NRRL 2792</strain>
    </source>
</reference>
<keyword evidence="1" id="KW-0489">Methyltransferase</keyword>